<dbReference type="PROSITE" id="PS51257">
    <property type="entry name" value="PROKAR_LIPOPROTEIN"/>
    <property type="match status" value="1"/>
</dbReference>
<name>A0AAW8RWG9_ENTAV</name>
<evidence type="ECO:0000313" key="2">
    <source>
        <dbReference type="EMBL" id="MDT2404308.1"/>
    </source>
</evidence>
<evidence type="ECO:0000313" key="3">
    <source>
        <dbReference type="Proteomes" id="UP001260773"/>
    </source>
</evidence>
<dbReference type="InterPro" id="IPR018247">
    <property type="entry name" value="EF_Hand_1_Ca_BS"/>
</dbReference>
<dbReference type="PROSITE" id="PS00018">
    <property type="entry name" value="EF_HAND_1"/>
    <property type="match status" value="1"/>
</dbReference>
<proteinExistence type="predicted"/>
<dbReference type="EMBL" id="JARPWH010000094">
    <property type="protein sequence ID" value="MDT2404308.1"/>
    <property type="molecule type" value="Genomic_DNA"/>
</dbReference>
<accession>A0AAW8RWG9</accession>
<organism evidence="2 3">
    <name type="scientific">Enterococcus avium</name>
    <name type="common">Streptococcus avium</name>
    <dbReference type="NCBI Taxonomy" id="33945"/>
    <lineage>
        <taxon>Bacteria</taxon>
        <taxon>Bacillati</taxon>
        <taxon>Bacillota</taxon>
        <taxon>Bacilli</taxon>
        <taxon>Lactobacillales</taxon>
        <taxon>Enterococcaceae</taxon>
        <taxon>Enterococcus</taxon>
    </lineage>
</organism>
<dbReference type="Proteomes" id="UP001260773">
    <property type="component" value="Unassembled WGS sequence"/>
</dbReference>
<protein>
    <recommendedName>
        <fullName evidence="4">EF-hand domain-containing protein</fullName>
    </recommendedName>
</protein>
<sequence>MKKIVSFAVLTASVFLLVGCSTEKEQKREASISQSSSEKEKKLEIICFKTFETDELGKAIITGTTEPDAVVSIENQKESADEHGLFRLEYQLDEPKVKELTLTSKKNSEQAEKKINIEPSVSFQRSKEESATTEPIAEPQATTEATQSSAQTTPSSSEEAQKNDQVGQVLVSPNGEAVKVLRVLPNGERVISEQTSQADLNNDGILTYEELVQAENDLNKQTEEIRRRQLDEQNK</sequence>
<evidence type="ECO:0000256" key="1">
    <source>
        <dbReference type="SAM" id="MobiDB-lite"/>
    </source>
</evidence>
<feature type="compositionally biased region" description="Basic and acidic residues" evidence="1">
    <location>
        <begin position="106"/>
        <end position="116"/>
    </location>
</feature>
<feature type="region of interest" description="Disordered" evidence="1">
    <location>
        <begin position="103"/>
        <end position="164"/>
    </location>
</feature>
<feature type="compositionally biased region" description="Low complexity" evidence="1">
    <location>
        <begin position="139"/>
        <end position="158"/>
    </location>
</feature>
<evidence type="ECO:0008006" key="4">
    <source>
        <dbReference type="Google" id="ProtNLM"/>
    </source>
</evidence>
<reference evidence="2" key="1">
    <citation type="submission" date="2023-03" db="EMBL/GenBank/DDBJ databases">
        <authorList>
            <person name="Shen W."/>
            <person name="Cai J."/>
        </authorList>
    </citation>
    <scope>NUCLEOTIDE SEQUENCE</scope>
    <source>
        <strain evidence="2">P33-2</strain>
    </source>
</reference>
<gene>
    <name evidence="2" type="ORF">P7D43_18230</name>
</gene>
<comment type="caution">
    <text evidence="2">The sequence shown here is derived from an EMBL/GenBank/DDBJ whole genome shotgun (WGS) entry which is preliminary data.</text>
</comment>
<dbReference type="RefSeq" id="WP_048718714.1">
    <property type="nucleotide sequence ID" value="NZ_JADPDV010000027.1"/>
</dbReference>
<dbReference type="AlphaFoldDB" id="A0AAW8RWG9"/>